<evidence type="ECO:0000256" key="5">
    <source>
        <dbReference type="ARBA" id="ARBA00022617"/>
    </source>
</evidence>
<dbReference type="Pfam" id="PF01654">
    <property type="entry name" value="Cyt_bd_oxida_I"/>
    <property type="match status" value="1"/>
</dbReference>
<keyword evidence="14" id="KW-1185">Reference proteome</keyword>
<dbReference type="EMBL" id="CP017298">
    <property type="protein sequence ID" value="AOS46749.1"/>
    <property type="molecule type" value="Genomic_DNA"/>
</dbReference>
<accession>A0A1D8B0S4</accession>
<evidence type="ECO:0000256" key="4">
    <source>
        <dbReference type="ARBA" id="ARBA00022475"/>
    </source>
</evidence>
<evidence type="ECO:0000256" key="9">
    <source>
        <dbReference type="ARBA" id="ARBA00022989"/>
    </source>
</evidence>
<keyword evidence="5 12" id="KW-0349">Heme</keyword>
<evidence type="ECO:0000256" key="3">
    <source>
        <dbReference type="ARBA" id="ARBA00022448"/>
    </source>
</evidence>
<dbReference type="InterPro" id="IPR002585">
    <property type="entry name" value="Cyt-d_ubiquinol_oxidase_su_1"/>
</dbReference>
<keyword evidence="6 12" id="KW-0812">Transmembrane</keyword>
<evidence type="ECO:0000256" key="6">
    <source>
        <dbReference type="ARBA" id="ARBA00022692"/>
    </source>
</evidence>
<evidence type="ECO:0000256" key="11">
    <source>
        <dbReference type="ARBA" id="ARBA00023136"/>
    </source>
</evidence>
<feature type="transmembrane region" description="Helical" evidence="12">
    <location>
        <begin position="400"/>
        <end position="421"/>
    </location>
</feature>
<dbReference type="GO" id="GO:0020037">
    <property type="term" value="F:heme binding"/>
    <property type="evidence" value="ECO:0007669"/>
    <property type="project" value="TreeGrafter"/>
</dbReference>
<evidence type="ECO:0000256" key="12">
    <source>
        <dbReference type="PIRNR" id="PIRNR006446"/>
    </source>
</evidence>
<keyword evidence="7 12" id="KW-0479">Metal-binding</keyword>
<protein>
    <submittedName>
        <fullName evidence="13">Cytochrome BD ubiquinol oxidase subunit I</fullName>
    </submittedName>
</protein>
<keyword evidence="10 12" id="KW-0408">Iron</keyword>
<dbReference type="Proteomes" id="UP000095214">
    <property type="component" value="Chromosome"/>
</dbReference>
<dbReference type="AlphaFoldDB" id="A0A1D8B0S4"/>
<dbReference type="RefSeq" id="WP_009400217.1">
    <property type="nucleotide sequence ID" value="NZ_CP017298.1"/>
</dbReference>
<organism evidence="13 14">
    <name type="scientific">Pauljensenia hongkongensis</name>
    <dbReference type="NCBI Taxonomy" id="178339"/>
    <lineage>
        <taxon>Bacteria</taxon>
        <taxon>Bacillati</taxon>
        <taxon>Actinomycetota</taxon>
        <taxon>Actinomycetes</taxon>
        <taxon>Actinomycetales</taxon>
        <taxon>Actinomycetaceae</taxon>
        <taxon>Pauljensenia</taxon>
    </lineage>
</organism>
<evidence type="ECO:0000256" key="10">
    <source>
        <dbReference type="ARBA" id="ARBA00023004"/>
    </source>
</evidence>
<keyword evidence="11 12" id="KW-0472">Membrane</keyword>
<feature type="transmembrane region" description="Helical" evidence="12">
    <location>
        <begin position="134"/>
        <end position="157"/>
    </location>
</feature>
<keyword evidence="9 12" id="KW-1133">Transmembrane helix</keyword>
<comment type="similarity">
    <text evidence="2 12">Belongs to the cytochrome ubiquinol oxidase subunit 1 family.</text>
</comment>
<comment type="subcellular location">
    <subcellularLocation>
        <location evidence="1">Cell membrane</location>
        <topology evidence="1">Multi-pass membrane protein</topology>
    </subcellularLocation>
</comment>
<proteinExistence type="inferred from homology"/>
<feature type="transmembrane region" description="Helical" evidence="12">
    <location>
        <begin position="366"/>
        <end position="388"/>
    </location>
</feature>
<feature type="transmembrane region" description="Helical" evidence="12">
    <location>
        <begin position="16"/>
        <end position="39"/>
    </location>
</feature>
<dbReference type="GO" id="GO:0070069">
    <property type="term" value="C:cytochrome complex"/>
    <property type="evidence" value="ECO:0007669"/>
    <property type="project" value="UniProtKB-UniRule"/>
</dbReference>
<feature type="transmembrane region" description="Helical" evidence="12">
    <location>
        <begin position="60"/>
        <end position="78"/>
    </location>
</feature>
<feature type="transmembrane region" description="Helical" evidence="12">
    <location>
        <begin position="193"/>
        <end position="217"/>
    </location>
</feature>
<dbReference type="GO" id="GO:0005886">
    <property type="term" value="C:plasma membrane"/>
    <property type="evidence" value="ECO:0007669"/>
    <property type="project" value="UniProtKB-SubCell"/>
</dbReference>
<gene>
    <name evidence="13" type="ORF">BH719_01720</name>
</gene>
<evidence type="ECO:0000256" key="7">
    <source>
        <dbReference type="ARBA" id="ARBA00022723"/>
    </source>
</evidence>
<keyword evidence="8 12" id="KW-0249">Electron transport</keyword>
<sequence>MTLAQTALDAVTIGRWQFAITTVYHFVLVPLTIGLSLLVAIMQTIWHRTGKEHWLSATRFFGKLLLINFALGVATGIVQEFQFGMNWSEYSRFVGDIFGAPLAVEALLAFFLESTFLGLWIFGWGRLSKRAHLASIWCVALGTMFSAAWILAANAWMQHPVGARFNPATGRAELDGVSGFLELITSGVYLSEFAHVITSAWLVAGSFVAGISIWWMVRSAREGSQQAADHARGVWRPIARFGLVAVLIGGLGTAASGHIQGQEMVEVQPMKMAAAEGICVDTEGAAFTIAQFGSCPLGDDSQPLQIIRVPGVASFMSHNSFTAASEGVADIQDRMVALLNADPDFTAKYGDASAYDFRPPQMAVFWSFRLMIGLGAASFALAAWGLWATRRGRAPGSLRLSQLALANIPMPFAAASFGWIFTEMGRQPWVVAPNLGALSSGSPLGSVALMTQMGVSPNVPAWQMLTTLILFTVLYGVLGFIWYLLMKRYALEGIRTAPARAAAASAESADDLAFGY</sequence>
<dbReference type="GO" id="GO:0016682">
    <property type="term" value="F:oxidoreductase activity, acting on diphenols and related substances as donors, oxygen as acceptor"/>
    <property type="evidence" value="ECO:0007669"/>
    <property type="project" value="TreeGrafter"/>
</dbReference>
<feature type="transmembrane region" description="Helical" evidence="12">
    <location>
        <begin position="238"/>
        <end position="259"/>
    </location>
</feature>
<evidence type="ECO:0000256" key="2">
    <source>
        <dbReference type="ARBA" id="ARBA00009819"/>
    </source>
</evidence>
<evidence type="ECO:0000313" key="13">
    <source>
        <dbReference type="EMBL" id="AOS46749.1"/>
    </source>
</evidence>
<evidence type="ECO:0000313" key="14">
    <source>
        <dbReference type="Proteomes" id="UP000095214"/>
    </source>
</evidence>
<dbReference type="KEGG" id="phon:BH719_01720"/>
<dbReference type="GO" id="GO:0009055">
    <property type="term" value="F:electron transfer activity"/>
    <property type="evidence" value="ECO:0007669"/>
    <property type="project" value="UniProtKB-UniRule"/>
</dbReference>
<reference evidence="13 14" key="1">
    <citation type="submission" date="2016-09" db="EMBL/GenBank/DDBJ databases">
        <title>Complete genome sequence of Actinomyces hongkongensis HKU8.</title>
        <authorList>
            <person name="Gao Y.-X."/>
            <person name="Zhou Y.-Y."/>
            <person name="Xie Y."/>
            <person name="Wang M."/>
            <person name="Wang S.-J."/>
            <person name="Shen S.-G."/>
        </authorList>
    </citation>
    <scope>NUCLEOTIDE SEQUENCE [LARGE SCALE GENOMIC DNA]</scope>
    <source>
        <strain evidence="13 14">HKU8</strain>
    </source>
</reference>
<dbReference type="GO" id="GO:0046872">
    <property type="term" value="F:metal ion binding"/>
    <property type="evidence" value="ECO:0007669"/>
    <property type="project" value="UniProtKB-UniRule"/>
</dbReference>
<dbReference type="PIRSF" id="PIRSF006446">
    <property type="entry name" value="Cyt_quinol_oxidase_1"/>
    <property type="match status" value="1"/>
</dbReference>
<feature type="transmembrane region" description="Helical" evidence="12">
    <location>
        <begin position="461"/>
        <end position="485"/>
    </location>
</feature>
<dbReference type="GO" id="GO:0019646">
    <property type="term" value="P:aerobic electron transport chain"/>
    <property type="evidence" value="ECO:0007669"/>
    <property type="project" value="InterPro"/>
</dbReference>
<feature type="transmembrane region" description="Helical" evidence="12">
    <location>
        <begin position="98"/>
        <end position="122"/>
    </location>
</feature>
<dbReference type="OrthoDB" id="9807042at2"/>
<evidence type="ECO:0000256" key="8">
    <source>
        <dbReference type="ARBA" id="ARBA00022982"/>
    </source>
</evidence>
<evidence type="ECO:0000256" key="1">
    <source>
        <dbReference type="ARBA" id="ARBA00004651"/>
    </source>
</evidence>
<dbReference type="PANTHER" id="PTHR30365">
    <property type="entry name" value="CYTOCHROME D UBIQUINOL OXIDASE"/>
    <property type="match status" value="1"/>
</dbReference>
<name>A0A1D8B0S4_9ACTO</name>
<dbReference type="PANTHER" id="PTHR30365:SF15">
    <property type="entry name" value="CYTOCHROME BD UBIQUINOL OXIDASE SUBUNIT 1"/>
    <property type="match status" value="1"/>
</dbReference>
<dbReference type="STRING" id="178339.BH719_01720"/>
<keyword evidence="4 12" id="KW-1003">Cell membrane</keyword>
<keyword evidence="3 12" id="KW-0813">Transport</keyword>